<dbReference type="AlphaFoldDB" id="A0AAW1QNL1"/>
<dbReference type="EMBL" id="JALJOR010000002">
    <property type="protein sequence ID" value="KAK9823091.1"/>
    <property type="molecule type" value="Genomic_DNA"/>
</dbReference>
<dbReference type="Gene3D" id="2.40.40.10">
    <property type="entry name" value="RlpA-like domain"/>
    <property type="match status" value="1"/>
</dbReference>
<dbReference type="SUPFAM" id="SSF49590">
    <property type="entry name" value="PHL pollen allergen"/>
    <property type="match status" value="1"/>
</dbReference>
<dbReference type="PANTHER" id="PTHR31836">
    <property type="match status" value="1"/>
</dbReference>
<feature type="signal peptide" evidence="3">
    <location>
        <begin position="1"/>
        <end position="21"/>
    </location>
</feature>
<dbReference type="GO" id="GO:0005975">
    <property type="term" value="P:carbohydrate metabolic process"/>
    <property type="evidence" value="ECO:0007669"/>
    <property type="project" value="InterPro"/>
</dbReference>
<dbReference type="SUPFAM" id="SSF50685">
    <property type="entry name" value="Barwin-like endoglucanases"/>
    <property type="match status" value="1"/>
</dbReference>
<evidence type="ECO:0000256" key="1">
    <source>
        <dbReference type="ARBA" id="ARBA00022729"/>
    </source>
</evidence>
<accession>A0AAW1QNL1</accession>
<dbReference type="GO" id="GO:0030248">
    <property type="term" value="F:cellulose binding"/>
    <property type="evidence" value="ECO:0007669"/>
    <property type="project" value="InterPro"/>
</dbReference>
<dbReference type="PROSITE" id="PS51164">
    <property type="entry name" value="CBM1_2"/>
    <property type="match status" value="1"/>
</dbReference>
<dbReference type="InterPro" id="IPR051477">
    <property type="entry name" value="Expansin_CellWall"/>
</dbReference>
<evidence type="ECO:0000259" key="4">
    <source>
        <dbReference type="PROSITE" id="PS51164"/>
    </source>
</evidence>
<evidence type="ECO:0000256" key="2">
    <source>
        <dbReference type="SAM" id="MobiDB-lite"/>
    </source>
</evidence>
<keyword evidence="1 3" id="KW-0732">Signal</keyword>
<feature type="region of interest" description="Disordered" evidence="2">
    <location>
        <begin position="224"/>
        <end position="296"/>
    </location>
</feature>
<dbReference type="Proteomes" id="UP001489004">
    <property type="component" value="Unassembled WGS sequence"/>
</dbReference>
<dbReference type="InterPro" id="IPR000254">
    <property type="entry name" value="CBD"/>
</dbReference>
<feature type="compositionally biased region" description="Polar residues" evidence="2">
    <location>
        <begin position="224"/>
        <end position="234"/>
    </location>
</feature>
<evidence type="ECO:0000313" key="5">
    <source>
        <dbReference type="EMBL" id="KAK9823091.1"/>
    </source>
</evidence>
<dbReference type="InterPro" id="IPR036908">
    <property type="entry name" value="RlpA-like_sf"/>
</dbReference>
<evidence type="ECO:0000256" key="3">
    <source>
        <dbReference type="SAM" id="SignalP"/>
    </source>
</evidence>
<gene>
    <name evidence="5" type="ORF">WJX72_000218</name>
</gene>
<dbReference type="PANTHER" id="PTHR31836:SF21">
    <property type="entry name" value="EXPANSIN-LIKE PROTEIN 7"/>
    <property type="match status" value="1"/>
</dbReference>
<feature type="domain" description="CBM1" evidence="4">
    <location>
        <begin position="366"/>
        <end position="414"/>
    </location>
</feature>
<keyword evidence="6" id="KW-1185">Reference proteome</keyword>
<organism evidence="5 6">
    <name type="scientific">[Myrmecia] bisecta</name>
    <dbReference type="NCBI Taxonomy" id="41462"/>
    <lineage>
        <taxon>Eukaryota</taxon>
        <taxon>Viridiplantae</taxon>
        <taxon>Chlorophyta</taxon>
        <taxon>core chlorophytes</taxon>
        <taxon>Trebouxiophyceae</taxon>
        <taxon>Trebouxiales</taxon>
        <taxon>Trebouxiaceae</taxon>
        <taxon>Myrmecia</taxon>
    </lineage>
</organism>
<comment type="caution">
    <text evidence="5">The sequence shown here is derived from an EMBL/GenBank/DDBJ whole genome shotgun (WGS) entry which is preliminary data.</text>
</comment>
<proteinExistence type="predicted"/>
<protein>
    <recommendedName>
        <fullName evidence="4">CBM1 domain-containing protein</fullName>
    </recommendedName>
</protein>
<evidence type="ECO:0000313" key="6">
    <source>
        <dbReference type="Proteomes" id="UP001489004"/>
    </source>
</evidence>
<feature type="compositionally biased region" description="Polar residues" evidence="2">
    <location>
        <begin position="245"/>
        <end position="255"/>
    </location>
</feature>
<dbReference type="Gene3D" id="2.60.40.760">
    <property type="entry name" value="Expansin, cellulose-binding-like domain"/>
    <property type="match status" value="1"/>
</dbReference>
<sequence length="420" mass="44284">MRSTPVFVSLLALLFVRGAHSVNLFGQSFRGKATYYGNNGGSGHCSFSFSNSQVLSWASGITNRVAINSNLYLGSGTCGLCVAYRGLGTGVGNTPVPSQWQYALVSNACPSCPGVGDLDIEANGDGIWDIEWYPVACNVGGGKFRYSFQGSNNYYIKMAVTNTRVPVESIQLQVQGVWRDMQRSVDNYWIIQSLDGQCCLFPAQVRVTSVFGDSVIDTIALSSPTGQVDGNQQFPLPAGVPVVGSTGNTTPNLTAVQPPPPPAPPAPTSTPTPAPPPPATTTPAAASDTPAQAGDYEQCGGRGASCTGDFCQDVKYSDNPCSNINFGCLRINEWYWQCVPAAFVKSVVPASPTPPPIPQTANCGALPVGAYTQCGGLGGYCAGSQCVDGTWAGACCEDAGYTCVKYDKWYRQCRPDAFEV</sequence>
<reference evidence="5 6" key="1">
    <citation type="journal article" date="2024" name="Nat. Commun.">
        <title>Phylogenomics reveals the evolutionary origins of lichenization in chlorophyte algae.</title>
        <authorList>
            <person name="Puginier C."/>
            <person name="Libourel C."/>
            <person name="Otte J."/>
            <person name="Skaloud P."/>
            <person name="Haon M."/>
            <person name="Grisel S."/>
            <person name="Petersen M."/>
            <person name="Berrin J.G."/>
            <person name="Delaux P.M."/>
            <person name="Dal Grande F."/>
            <person name="Keller J."/>
        </authorList>
    </citation>
    <scope>NUCLEOTIDE SEQUENCE [LARGE SCALE GENOMIC DNA]</scope>
    <source>
        <strain evidence="5 6">SAG 2043</strain>
    </source>
</reference>
<dbReference type="CDD" id="cd22271">
    <property type="entry name" value="DPBB_EXP_N-like"/>
    <property type="match status" value="1"/>
</dbReference>
<dbReference type="InterPro" id="IPR036749">
    <property type="entry name" value="Expansin_CBD_sf"/>
</dbReference>
<feature type="compositionally biased region" description="Pro residues" evidence="2">
    <location>
        <begin position="257"/>
        <end position="280"/>
    </location>
</feature>
<feature type="compositionally biased region" description="Low complexity" evidence="2">
    <location>
        <begin position="281"/>
        <end position="291"/>
    </location>
</feature>
<dbReference type="GO" id="GO:0005576">
    <property type="term" value="C:extracellular region"/>
    <property type="evidence" value="ECO:0007669"/>
    <property type="project" value="InterPro"/>
</dbReference>
<feature type="chain" id="PRO_5043710541" description="CBM1 domain-containing protein" evidence="3">
    <location>
        <begin position="22"/>
        <end position="420"/>
    </location>
</feature>
<name>A0AAW1QNL1_9CHLO</name>